<organism evidence="4 5">
    <name type="scientific">Cupriavidus taiwanensis</name>
    <dbReference type="NCBI Taxonomy" id="164546"/>
    <lineage>
        <taxon>Bacteria</taxon>
        <taxon>Pseudomonadati</taxon>
        <taxon>Pseudomonadota</taxon>
        <taxon>Betaproteobacteria</taxon>
        <taxon>Burkholderiales</taxon>
        <taxon>Burkholderiaceae</taxon>
        <taxon>Cupriavidus</taxon>
    </lineage>
</organism>
<evidence type="ECO:0000256" key="1">
    <source>
        <dbReference type="ARBA" id="ARBA00004442"/>
    </source>
</evidence>
<dbReference type="InterPro" id="IPR027385">
    <property type="entry name" value="Beta-barrel_OMP"/>
</dbReference>
<dbReference type="Gene3D" id="2.40.160.20">
    <property type="match status" value="1"/>
</dbReference>
<evidence type="ECO:0000256" key="2">
    <source>
        <dbReference type="ARBA" id="ARBA00022729"/>
    </source>
</evidence>
<dbReference type="RefSeq" id="WP_025583265.1">
    <property type="nucleotide sequence ID" value="NZ_LT976872.1"/>
</dbReference>
<dbReference type="SUPFAM" id="SSF56925">
    <property type="entry name" value="OMPA-like"/>
    <property type="match status" value="1"/>
</dbReference>
<dbReference type="Proteomes" id="UP000257139">
    <property type="component" value="Chromosome CBM2594_b"/>
</dbReference>
<evidence type="ECO:0000313" key="4">
    <source>
        <dbReference type="EMBL" id="SPC22489.1"/>
    </source>
</evidence>
<dbReference type="EMBL" id="LT978514">
    <property type="protein sequence ID" value="SPC22489.1"/>
    <property type="molecule type" value="Genomic_DNA"/>
</dbReference>
<sequence>MRTLAHARTSLGAVSLTLALIGATAPEARAQQLASPADGFWYIGGDLGYTRQKFSTDRPGWTGVSSNNLAVGFRGGYQFSRYVSVESTVSSLGAVEAESGGSKDKFIIGAWTASVVGHLPVTERFSLLGIASVGWVDGDRSGDVESRNRSTGLLALGVGAAYAFSPNWRLRGQYTNFGKLSWKGSNDAAVKSQTFTLGVDYMFR</sequence>
<dbReference type="AlphaFoldDB" id="A0A375G9L9"/>
<proteinExistence type="predicted"/>
<gene>
    <name evidence="4" type="ORF">CBM2594_B30339</name>
</gene>
<protein>
    <submittedName>
        <fullName evidence="4">Putative outer membrane protein, OmpA motif</fullName>
    </submittedName>
</protein>
<dbReference type="Pfam" id="PF13505">
    <property type="entry name" value="OMP_b-brl"/>
    <property type="match status" value="1"/>
</dbReference>
<dbReference type="GO" id="GO:0009279">
    <property type="term" value="C:cell outer membrane"/>
    <property type="evidence" value="ECO:0007669"/>
    <property type="project" value="UniProtKB-SubCell"/>
</dbReference>
<evidence type="ECO:0000313" key="5">
    <source>
        <dbReference type="Proteomes" id="UP000257139"/>
    </source>
</evidence>
<dbReference type="InterPro" id="IPR011250">
    <property type="entry name" value="OMP/PagP_B-barrel"/>
</dbReference>
<comment type="subcellular location">
    <subcellularLocation>
        <location evidence="1">Cell outer membrane</location>
    </subcellularLocation>
</comment>
<keyword evidence="2" id="KW-0732">Signal</keyword>
<feature type="domain" description="Outer membrane protein beta-barrel" evidence="3">
    <location>
        <begin position="17"/>
        <end position="203"/>
    </location>
</feature>
<name>A0A375G9L9_9BURK</name>
<accession>A0A375G9L9</accession>
<evidence type="ECO:0000259" key="3">
    <source>
        <dbReference type="Pfam" id="PF13505"/>
    </source>
</evidence>
<reference evidence="4 5" key="1">
    <citation type="submission" date="2018-01" db="EMBL/GenBank/DDBJ databases">
        <authorList>
            <person name="Clerissi C."/>
        </authorList>
    </citation>
    <scope>NUCLEOTIDE SEQUENCE [LARGE SCALE GENOMIC DNA]</scope>
    <source>
        <strain evidence="4">Cupriavidus taiwanensis STM 6021</strain>
    </source>
</reference>